<dbReference type="WBParaSite" id="Hba_00416">
    <property type="protein sequence ID" value="Hba_00416"/>
    <property type="gene ID" value="Hba_00416"/>
</dbReference>
<keyword evidence="8" id="KW-1185">Reference proteome</keyword>
<feature type="transmembrane region" description="Helical" evidence="7">
    <location>
        <begin position="166"/>
        <end position="184"/>
    </location>
</feature>
<feature type="transmembrane region" description="Helical" evidence="7">
    <location>
        <begin position="29"/>
        <end position="48"/>
    </location>
</feature>
<evidence type="ECO:0000256" key="7">
    <source>
        <dbReference type="SAM" id="Phobius"/>
    </source>
</evidence>
<keyword evidence="4 7" id="KW-1133">Transmembrane helix</keyword>
<keyword evidence="6" id="KW-0325">Glycoprotein</keyword>
<dbReference type="GO" id="GO:0015031">
    <property type="term" value="P:protein transport"/>
    <property type="evidence" value="ECO:0007669"/>
    <property type="project" value="InterPro"/>
</dbReference>
<sequence>MHWWFQLFREYGDPIQYGPQHTPVTIDPYISTIAFGFTVPVISYLLILPGIKFKKVHSSMSFLFCMLVGATILISLYHPCWNKAEARIVSLYKACSTERLGANLLVRVGLHHVNITMDIHRMKEELPKALRKGLPYPILKVIEYISNDAFGWGKQYRHVGYYTSSALWTAVGFWVMSIVSLGFLPQYYSRTILSTGIVTVVGNASCFVY</sequence>
<organism evidence="8 9">
    <name type="scientific">Heterorhabditis bacteriophora</name>
    <name type="common">Entomopathogenic nematode worm</name>
    <dbReference type="NCBI Taxonomy" id="37862"/>
    <lineage>
        <taxon>Eukaryota</taxon>
        <taxon>Metazoa</taxon>
        <taxon>Ecdysozoa</taxon>
        <taxon>Nematoda</taxon>
        <taxon>Chromadorea</taxon>
        <taxon>Rhabditida</taxon>
        <taxon>Rhabditina</taxon>
        <taxon>Rhabditomorpha</taxon>
        <taxon>Strongyloidea</taxon>
        <taxon>Heterorhabditidae</taxon>
        <taxon>Heterorhabditis</taxon>
    </lineage>
</organism>
<keyword evidence="3 7" id="KW-0812">Transmembrane</keyword>
<evidence type="ECO:0000256" key="2">
    <source>
        <dbReference type="ARBA" id="ARBA00009816"/>
    </source>
</evidence>
<dbReference type="AlphaFoldDB" id="A0A1I7W6Z6"/>
<dbReference type="PANTHER" id="PTHR31158:SF1">
    <property type="entry name" value="DOXA1 FACTOR-RELATED"/>
    <property type="match status" value="1"/>
</dbReference>
<name>A0A1I7W6Z6_HETBA</name>
<proteinExistence type="inferred from homology"/>
<protein>
    <submittedName>
        <fullName evidence="9">Dual oxidase maturation factor 1-like</fullName>
    </submittedName>
</protein>
<evidence type="ECO:0000256" key="3">
    <source>
        <dbReference type="ARBA" id="ARBA00022692"/>
    </source>
</evidence>
<comment type="subcellular location">
    <subcellularLocation>
        <location evidence="1">Membrane</location>
        <topology evidence="1">Multi-pass membrane protein</topology>
    </subcellularLocation>
</comment>
<evidence type="ECO:0000313" key="8">
    <source>
        <dbReference type="Proteomes" id="UP000095283"/>
    </source>
</evidence>
<accession>A0A1I7W6Z6</accession>
<evidence type="ECO:0000256" key="1">
    <source>
        <dbReference type="ARBA" id="ARBA00004141"/>
    </source>
</evidence>
<dbReference type="GO" id="GO:0005789">
    <property type="term" value="C:endoplasmic reticulum membrane"/>
    <property type="evidence" value="ECO:0007669"/>
    <property type="project" value="InterPro"/>
</dbReference>
<dbReference type="InterPro" id="IPR018469">
    <property type="entry name" value="Dual_oxidase_maturation_fac"/>
</dbReference>
<evidence type="ECO:0000256" key="6">
    <source>
        <dbReference type="ARBA" id="ARBA00023180"/>
    </source>
</evidence>
<keyword evidence="5 7" id="KW-0472">Membrane</keyword>
<evidence type="ECO:0000256" key="5">
    <source>
        <dbReference type="ARBA" id="ARBA00023136"/>
    </source>
</evidence>
<evidence type="ECO:0000313" key="9">
    <source>
        <dbReference type="WBParaSite" id="Hba_00416"/>
    </source>
</evidence>
<reference evidence="9" key="1">
    <citation type="submission" date="2016-11" db="UniProtKB">
        <authorList>
            <consortium name="WormBaseParasite"/>
        </authorList>
    </citation>
    <scope>IDENTIFICATION</scope>
</reference>
<evidence type="ECO:0000256" key="4">
    <source>
        <dbReference type="ARBA" id="ARBA00022989"/>
    </source>
</evidence>
<dbReference type="Proteomes" id="UP000095283">
    <property type="component" value="Unplaced"/>
</dbReference>
<dbReference type="Pfam" id="PF10204">
    <property type="entry name" value="DuoxA"/>
    <property type="match status" value="1"/>
</dbReference>
<dbReference type="PANTHER" id="PTHR31158">
    <property type="entry name" value="DUAL OXIDASE 2"/>
    <property type="match status" value="1"/>
</dbReference>
<feature type="transmembrane region" description="Helical" evidence="7">
    <location>
        <begin position="60"/>
        <end position="77"/>
    </location>
</feature>
<comment type="similarity">
    <text evidence="2">Belongs to the DUOXA family.</text>
</comment>